<accession>A0A2P5C3I8</accession>
<dbReference type="EMBL" id="JXTC01000419">
    <property type="protein sequence ID" value="PON55585.1"/>
    <property type="molecule type" value="Genomic_DNA"/>
</dbReference>
<dbReference type="AlphaFoldDB" id="A0A2P5C3I8"/>
<proteinExistence type="predicted"/>
<comment type="caution">
    <text evidence="1">The sequence shown here is derived from an EMBL/GenBank/DDBJ whole genome shotgun (WGS) entry which is preliminary data.</text>
</comment>
<organism evidence="1 2">
    <name type="scientific">Trema orientale</name>
    <name type="common">Charcoal tree</name>
    <name type="synonym">Celtis orientalis</name>
    <dbReference type="NCBI Taxonomy" id="63057"/>
    <lineage>
        <taxon>Eukaryota</taxon>
        <taxon>Viridiplantae</taxon>
        <taxon>Streptophyta</taxon>
        <taxon>Embryophyta</taxon>
        <taxon>Tracheophyta</taxon>
        <taxon>Spermatophyta</taxon>
        <taxon>Magnoliopsida</taxon>
        <taxon>eudicotyledons</taxon>
        <taxon>Gunneridae</taxon>
        <taxon>Pentapetalae</taxon>
        <taxon>rosids</taxon>
        <taxon>fabids</taxon>
        <taxon>Rosales</taxon>
        <taxon>Cannabaceae</taxon>
        <taxon>Trema</taxon>
    </lineage>
</organism>
<keyword evidence="2" id="KW-1185">Reference proteome</keyword>
<evidence type="ECO:0000313" key="1">
    <source>
        <dbReference type="EMBL" id="PON55585.1"/>
    </source>
</evidence>
<evidence type="ECO:0000313" key="2">
    <source>
        <dbReference type="Proteomes" id="UP000237000"/>
    </source>
</evidence>
<name>A0A2P5C3I8_TREOI</name>
<dbReference type="InParanoid" id="A0A2P5C3I8"/>
<sequence>MGLCLPKRRRICSLQRELWNVSGQCLVLLTKEVWKYQGWNTQFGNTKDGIQPIDTYALHVFLE</sequence>
<reference evidence="2" key="1">
    <citation type="submission" date="2016-06" db="EMBL/GenBank/DDBJ databases">
        <title>Parallel loss of symbiosis genes in relatives of nitrogen-fixing non-legume Parasponia.</title>
        <authorList>
            <person name="Van Velzen R."/>
            <person name="Holmer R."/>
            <person name="Bu F."/>
            <person name="Rutten L."/>
            <person name="Van Zeijl A."/>
            <person name="Liu W."/>
            <person name="Santuari L."/>
            <person name="Cao Q."/>
            <person name="Sharma T."/>
            <person name="Shen D."/>
            <person name="Roswanjaya Y."/>
            <person name="Wardhani T."/>
            <person name="Kalhor M.S."/>
            <person name="Jansen J."/>
            <person name="Van den Hoogen J."/>
            <person name="Gungor B."/>
            <person name="Hartog M."/>
            <person name="Hontelez J."/>
            <person name="Verver J."/>
            <person name="Yang W.-C."/>
            <person name="Schijlen E."/>
            <person name="Repin R."/>
            <person name="Schilthuizen M."/>
            <person name="Schranz E."/>
            <person name="Heidstra R."/>
            <person name="Miyata K."/>
            <person name="Fedorova E."/>
            <person name="Kohlen W."/>
            <person name="Bisseling T."/>
            <person name="Smit S."/>
            <person name="Geurts R."/>
        </authorList>
    </citation>
    <scope>NUCLEOTIDE SEQUENCE [LARGE SCALE GENOMIC DNA]</scope>
    <source>
        <strain evidence="2">cv. RG33-2</strain>
    </source>
</reference>
<protein>
    <submittedName>
        <fullName evidence="1">Uncharacterized protein</fullName>
    </submittedName>
</protein>
<dbReference type="OrthoDB" id="10575581at2759"/>
<gene>
    <name evidence="1" type="ORF">TorRG33x02_298780</name>
</gene>
<dbReference type="Proteomes" id="UP000237000">
    <property type="component" value="Unassembled WGS sequence"/>
</dbReference>